<dbReference type="AlphaFoldDB" id="A0A2P2QWF4"/>
<reference evidence="1" key="1">
    <citation type="submission" date="2018-02" db="EMBL/GenBank/DDBJ databases">
        <title>Rhizophora mucronata_Transcriptome.</title>
        <authorList>
            <person name="Meera S.P."/>
            <person name="Sreeshan A."/>
            <person name="Augustine A."/>
        </authorList>
    </citation>
    <scope>NUCLEOTIDE SEQUENCE</scope>
    <source>
        <tissue evidence="1">Leaf</tissue>
    </source>
</reference>
<protein>
    <submittedName>
        <fullName evidence="1">Uncharacterized protein</fullName>
    </submittedName>
</protein>
<evidence type="ECO:0000313" key="1">
    <source>
        <dbReference type="EMBL" id="MBX71336.1"/>
    </source>
</evidence>
<name>A0A2P2QWF4_RHIMU</name>
<sequence length="18" mass="2252">MFSCCRVILSRTKKYFRL</sequence>
<proteinExistence type="predicted"/>
<organism evidence="1">
    <name type="scientific">Rhizophora mucronata</name>
    <name type="common">Asiatic mangrove</name>
    <dbReference type="NCBI Taxonomy" id="61149"/>
    <lineage>
        <taxon>Eukaryota</taxon>
        <taxon>Viridiplantae</taxon>
        <taxon>Streptophyta</taxon>
        <taxon>Embryophyta</taxon>
        <taxon>Tracheophyta</taxon>
        <taxon>Spermatophyta</taxon>
        <taxon>Magnoliopsida</taxon>
        <taxon>eudicotyledons</taxon>
        <taxon>Gunneridae</taxon>
        <taxon>Pentapetalae</taxon>
        <taxon>rosids</taxon>
        <taxon>fabids</taxon>
        <taxon>Malpighiales</taxon>
        <taxon>Rhizophoraceae</taxon>
        <taxon>Rhizophora</taxon>
    </lineage>
</organism>
<accession>A0A2P2QWF4</accession>
<dbReference type="EMBL" id="GGEC01090852">
    <property type="protein sequence ID" value="MBX71336.1"/>
    <property type="molecule type" value="Transcribed_RNA"/>
</dbReference>